<protein>
    <submittedName>
        <fullName evidence="1">Uncharacterized protein</fullName>
    </submittedName>
</protein>
<sequence length="379" mass="39351">MSTLGCFPKTPSLIYLQSLNTLDKVSNVEGHLFDLGRVELLDVTHHTGVLRGDEVDSNTLPSETTATTDTVNVVLAVGGQVVVDDQRDLLNVDTTGKQVSGDQNTGRTGTELLHDNLTLTLLHVTVHSGDSEVTGSELLGKPVDLSAGVAEDDGLSDGNGLVQVAKGVELPVLLLNGDVELLDTFEGKLVLLDENADGLAHELLGNLQDLLGHGGGKKDSLGGGGKKLEDVVDLVLETAGQHLIGLVEDEHLHAVGAESTTLDHVVDTSGGTDDDMDTVLEGLHVVTDVGTADTGVALDVEVVSDSDNDLLDLLSQLTGRGQDQSLALLDGDVDGLEDRDGEGSGLTGTGLSLGDDIVTLEDGENGTLLNGRGTLETCR</sequence>
<proteinExistence type="predicted"/>
<gene>
    <name evidence="1" type="ORF">G7K_5367-t1</name>
</gene>
<reference evidence="1 2" key="1">
    <citation type="journal article" date="2011" name="J. Gen. Appl. Microbiol.">
        <title>Draft genome sequencing of the enigmatic yeast Saitoella complicata.</title>
        <authorList>
            <person name="Nishida H."/>
            <person name="Hamamoto M."/>
            <person name="Sugiyama J."/>
        </authorList>
    </citation>
    <scope>NUCLEOTIDE SEQUENCE [LARGE SCALE GENOMIC DNA]</scope>
    <source>
        <strain evidence="1 2">NRRL Y-17804</strain>
    </source>
</reference>
<dbReference type="EMBL" id="BACD03000043">
    <property type="protein sequence ID" value="GAO51261.1"/>
    <property type="molecule type" value="Genomic_DNA"/>
</dbReference>
<reference evidence="1 2" key="2">
    <citation type="journal article" date="2014" name="J. Gen. Appl. Microbiol.">
        <title>The early diverging ascomycetous budding yeast Saitoella complicata has three histone deacetylases belonging to the Clr6, Hos2, and Rpd3 lineages.</title>
        <authorList>
            <person name="Nishida H."/>
            <person name="Matsumoto T."/>
            <person name="Kondo S."/>
            <person name="Hamamoto M."/>
            <person name="Yoshikawa H."/>
        </authorList>
    </citation>
    <scope>NUCLEOTIDE SEQUENCE [LARGE SCALE GENOMIC DNA]</scope>
    <source>
        <strain evidence="1 2">NRRL Y-17804</strain>
    </source>
</reference>
<dbReference type="AntiFam" id="ANF00149">
    <property type="entry name" value="Shadow ORF (opposite cshA)"/>
</dbReference>
<accession>A0A0E9NNI1</accession>
<dbReference type="AlphaFoldDB" id="A0A0E9NNI1"/>
<evidence type="ECO:0000313" key="1">
    <source>
        <dbReference type="EMBL" id="GAO51261.1"/>
    </source>
</evidence>
<evidence type="ECO:0000313" key="2">
    <source>
        <dbReference type="Proteomes" id="UP000033140"/>
    </source>
</evidence>
<comment type="caution">
    <text evidence="1">The sequence shown here is derived from an EMBL/GenBank/DDBJ whole genome shotgun (WGS) entry which is preliminary data.</text>
</comment>
<dbReference type="Proteomes" id="UP000033140">
    <property type="component" value="Unassembled WGS sequence"/>
</dbReference>
<reference evidence="1 2" key="3">
    <citation type="journal article" date="2015" name="Genome Announc.">
        <title>Draft Genome Sequence of the Archiascomycetous Yeast Saitoella complicata.</title>
        <authorList>
            <person name="Yamauchi K."/>
            <person name="Kondo S."/>
            <person name="Hamamoto M."/>
            <person name="Takahashi Y."/>
            <person name="Ogura Y."/>
            <person name="Hayashi T."/>
            <person name="Nishida H."/>
        </authorList>
    </citation>
    <scope>NUCLEOTIDE SEQUENCE [LARGE SCALE GENOMIC DNA]</scope>
    <source>
        <strain evidence="1 2">NRRL Y-17804</strain>
    </source>
</reference>
<keyword evidence="2" id="KW-1185">Reference proteome</keyword>
<name>A0A0E9NNI1_SAICN</name>
<organism evidence="1 2">
    <name type="scientific">Saitoella complicata (strain BCRC 22490 / CBS 7301 / JCM 7358 / NBRC 10748 / NRRL Y-17804)</name>
    <dbReference type="NCBI Taxonomy" id="698492"/>
    <lineage>
        <taxon>Eukaryota</taxon>
        <taxon>Fungi</taxon>
        <taxon>Dikarya</taxon>
        <taxon>Ascomycota</taxon>
        <taxon>Taphrinomycotina</taxon>
        <taxon>Taphrinomycotina incertae sedis</taxon>
        <taxon>Saitoella</taxon>
    </lineage>
</organism>